<evidence type="ECO:0000313" key="1">
    <source>
        <dbReference type="EMBL" id="AVI05049.1"/>
    </source>
</evidence>
<dbReference type="GeneID" id="54989820"/>
<dbReference type="Proteomes" id="UP000241381">
    <property type="component" value="Segment"/>
</dbReference>
<reference evidence="1" key="1">
    <citation type="submission" date="2018-01" db="EMBL/GenBank/DDBJ databases">
        <title>Complete genome sequence analysis of a novel Salmonella phage Spp16.</title>
        <authorList>
            <person name="Zhao F."/>
            <person name="Sun H."/>
            <person name="Ren H."/>
            <person name="Tong Y."/>
        </authorList>
    </citation>
    <scope>NUCLEOTIDE SEQUENCE [LARGE SCALE GENOMIC DNA]</scope>
</reference>
<protein>
    <submittedName>
        <fullName evidence="1">Uncharacterized protein</fullName>
    </submittedName>
</protein>
<dbReference type="KEGG" id="vg:54989820"/>
<name>A0A2P9JZT3_9CAUD</name>
<keyword evidence="2" id="KW-1185">Reference proteome</keyword>
<accession>A0A2P9JZT3</accession>
<sequence>MINFLKSDELVVGNIYKEILPGSGEYIYYIFVKHNDQTYGYSKSLAFHSARNIHDLLKLKGTPPATFFSYSFFDKNVKLTPIGDLEPVTVLEDDTLPRTVRLSKLDDGIVYSVHHKGTRWVSEYVLLNDYTLYWYSLFTKRWLKVPYKEVLGIIWETNEDVDVTEAFTYPSLPWEIKGDK</sequence>
<organism evidence="1 2">
    <name type="scientific">Salmonella phage vB_SpuP_Spp16</name>
    <dbReference type="NCBI Taxonomy" id="2081603"/>
    <lineage>
        <taxon>Viruses</taxon>
        <taxon>Duplodnaviria</taxon>
        <taxon>Heunggongvirae</taxon>
        <taxon>Uroviricota</taxon>
        <taxon>Caudoviricetes</taxon>
        <taxon>Autographivirales</taxon>
        <taxon>Autonotataviridae</taxon>
        <taxon>Melnykvirinae</taxon>
        <taxon>Panjvirus</taxon>
        <taxon>Panjvirus Spp16</taxon>
    </lineage>
</organism>
<dbReference type="EMBL" id="MG878892">
    <property type="protein sequence ID" value="AVI05049.1"/>
    <property type="molecule type" value="Genomic_DNA"/>
</dbReference>
<evidence type="ECO:0000313" key="2">
    <source>
        <dbReference type="Proteomes" id="UP000241381"/>
    </source>
</evidence>
<proteinExistence type="predicted"/>
<dbReference type="RefSeq" id="YP_009799335.1">
    <property type="nucleotide sequence ID" value="NC_047941.1"/>
</dbReference>